<evidence type="ECO:0000313" key="10">
    <source>
        <dbReference type="Proteomes" id="UP000013827"/>
    </source>
</evidence>
<dbReference type="InterPro" id="IPR036388">
    <property type="entry name" value="WH-like_DNA-bd_sf"/>
</dbReference>
<evidence type="ECO:0000256" key="2">
    <source>
        <dbReference type="ARBA" id="ARBA00022478"/>
    </source>
</evidence>
<dbReference type="InterPro" id="IPR013197">
    <property type="entry name" value="RNA_pol_III_RPC82-rel_HTH"/>
</dbReference>
<dbReference type="RefSeq" id="XP_005792896.1">
    <property type="nucleotide sequence ID" value="XM_005792839.1"/>
</dbReference>
<reference evidence="10" key="1">
    <citation type="journal article" date="2013" name="Nature">
        <title>Pan genome of the phytoplankton Emiliania underpins its global distribution.</title>
        <authorList>
            <person name="Read B.A."/>
            <person name="Kegel J."/>
            <person name="Klute M.J."/>
            <person name="Kuo A."/>
            <person name="Lefebvre S.C."/>
            <person name="Maumus F."/>
            <person name="Mayer C."/>
            <person name="Miller J."/>
            <person name="Monier A."/>
            <person name="Salamov A."/>
            <person name="Young J."/>
            <person name="Aguilar M."/>
            <person name="Claverie J.M."/>
            <person name="Frickenhaus S."/>
            <person name="Gonzalez K."/>
            <person name="Herman E.K."/>
            <person name="Lin Y.C."/>
            <person name="Napier J."/>
            <person name="Ogata H."/>
            <person name="Sarno A.F."/>
            <person name="Shmutz J."/>
            <person name="Schroeder D."/>
            <person name="de Vargas C."/>
            <person name="Verret F."/>
            <person name="von Dassow P."/>
            <person name="Valentin K."/>
            <person name="Van de Peer Y."/>
            <person name="Wheeler G."/>
            <person name="Dacks J.B."/>
            <person name="Delwiche C.F."/>
            <person name="Dyhrman S.T."/>
            <person name="Glockner G."/>
            <person name="John U."/>
            <person name="Richards T."/>
            <person name="Worden A.Z."/>
            <person name="Zhang X."/>
            <person name="Grigoriev I.V."/>
            <person name="Allen A.E."/>
            <person name="Bidle K."/>
            <person name="Borodovsky M."/>
            <person name="Bowler C."/>
            <person name="Brownlee C."/>
            <person name="Cock J.M."/>
            <person name="Elias M."/>
            <person name="Gladyshev V.N."/>
            <person name="Groth M."/>
            <person name="Guda C."/>
            <person name="Hadaegh A."/>
            <person name="Iglesias-Rodriguez M.D."/>
            <person name="Jenkins J."/>
            <person name="Jones B.M."/>
            <person name="Lawson T."/>
            <person name="Leese F."/>
            <person name="Lindquist E."/>
            <person name="Lobanov A."/>
            <person name="Lomsadze A."/>
            <person name="Malik S.B."/>
            <person name="Marsh M.E."/>
            <person name="Mackinder L."/>
            <person name="Mock T."/>
            <person name="Mueller-Roeber B."/>
            <person name="Pagarete A."/>
            <person name="Parker M."/>
            <person name="Probert I."/>
            <person name="Quesneville H."/>
            <person name="Raines C."/>
            <person name="Rensing S.A."/>
            <person name="Riano-Pachon D.M."/>
            <person name="Richier S."/>
            <person name="Rokitta S."/>
            <person name="Shiraiwa Y."/>
            <person name="Soanes D.M."/>
            <person name="van der Giezen M."/>
            <person name="Wahlund T.M."/>
            <person name="Williams B."/>
            <person name="Wilson W."/>
            <person name="Wolfe G."/>
            <person name="Wurch L.L."/>
        </authorList>
    </citation>
    <scope>NUCLEOTIDE SEQUENCE</scope>
</reference>
<dbReference type="PaxDb" id="2903-EOD40467"/>
<evidence type="ECO:0000313" key="9">
    <source>
        <dbReference type="EnsemblProtists" id="EOD40467"/>
    </source>
</evidence>
<keyword evidence="2 5" id="KW-0240">DNA-directed RNA polymerase</keyword>
<evidence type="ECO:0000259" key="8">
    <source>
        <dbReference type="Pfam" id="PF22536"/>
    </source>
</evidence>
<evidence type="ECO:0000256" key="6">
    <source>
        <dbReference type="SAM" id="MobiDB-lite"/>
    </source>
</evidence>
<evidence type="ECO:0000256" key="4">
    <source>
        <dbReference type="ARBA" id="ARBA00023242"/>
    </source>
</evidence>
<dbReference type="GO" id="GO:0005666">
    <property type="term" value="C:RNA polymerase III complex"/>
    <property type="evidence" value="ECO:0007669"/>
    <property type="project" value="UniProtKB-UniRule"/>
</dbReference>
<organism evidence="9 10">
    <name type="scientific">Emiliania huxleyi (strain CCMP1516)</name>
    <dbReference type="NCBI Taxonomy" id="280463"/>
    <lineage>
        <taxon>Eukaryota</taxon>
        <taxon>Haptista</taxon>
        <taxon>Haptophyta</taxon>
        <taxon>Prymnesiophyceae</taxon>
        <taxon>Isochrysidales</taxon>
        <taxon>Noelaerhabdaceae</taxon>
        <taxon>Emiliania</taxon>
    </lineage>
</organism>
<reference evidence="9" key="2">
    <citation type="submission" date="2024-10" db="UniProtKB">
        <authorList>
            <consortium name="EnsemblProtists"/>
        </authorList>
    </citation>
    <scope>IDENTIFICATION</scope>
</reference>
<feature type="domain" description="DNA-directed RNA polymerase III subunit RPC3 winged-helix" evidence="8">
    <location>
        <begin position="274"/>
        <end position="329"/>
    </location>
</feature>
<dbReference type="eggNOG" id="KOG2587">
    <property type="taxonomic scope" value="Eukaryota"/>
</dbReference>
<dbReference type="GO" id="GO:0003697">
    <property type="term" value="F:single-stranded DNA binding"/>
    <property type="evidence" value="ECO:0007669"/>
    <property type="project" value="UniProtKB-UniRule"/>
</dbReference>
<feature type="domain" description="RNA polymerase III subunit RPC82-related helix-turn-helix" evidence="7">
    <location>
        <begin position="18"/>
        <end position="75"/>
    </location>
</feature>
<evidence type="ECO:0000256" key="1">
    <source>
        <dbReference type="ARBA" id="ARBA00004123"/>
    </source>
</evidence>
<proteinExistence type="inferred from homology"/>
<feature type="region of interest" description="Disordered" evidence="6">
    <location>
        <begin position="186"/>
        <end position="207"/>
    </location>
</feature>
<comment type="subcellular location">
    <subcellularLocation>
        <location evidence="1 5">Nucleus</location>
    </subcellularLocation>
</comment>
<dbReference type="PANTHER" id="PTHR12949:SF0">
    <property type="entry name" value="DNA-DIRECTED RNA POLYMERASE III SUBUNIT RPC3"/>
    <property type="match status" value="1"/>
</dbReference>
<evidence type="ECO:0000256" key="5">
    <source>
        <dbReference type="RuleBase" id="RU367076"/>
    </source>
</evidence>
<dbReference type="InterPro" id="IPR055207">
    <property type="entry name" value="POLR3C_WHD"/>
</dbReference>
<dbReference type="Proteomes" id="UP000013827">
    <property type="component" value="Unassembled WGS sequence"/>
</dbReference>
<evidence type="ECO:0000256" key="3">
    <source>
        <dbReference type="ARBA" id="ARBA00023163"/>
    </source>
</evidence>
<dbReference type="Gene3D" id="1.10.10.10">
    <property type="entry name" value="Winged helix-like DNA-binding domain superfamily/Winged helix DNA-binding domain"/>
    <property type="match status" value="2"/>
</dbReference>
<dbReference type="AlphaFoldDB" id="A0A0D3KXI2"/>
<keyword evidence="3 5" id="KW-0804">Transcription</keyword>
<sequence length="400" mass="44035">MAERGMFFSPVLVPVAGQILRSDLGELVETVGVHLLEHGPCTLIQLASGLESTGSTLTATQIRASLLVLFQHNIASVLARRWYPWVVCATRRRIGDDAAALLVEVLALGRCTLDSLSRRLAPEGGARREALKAEGVGAGREVCGEGCVAVCLRFGRCKLMHEKFDATAAQLLDAVLAMQPTCPQDRQPPDLTHGAWPLPHSQEERGKPCTTPFTVEELECGPLLEGHEFESDRRQLAVLNRCGEAACRLFRLLLRFRANGGCPKIEDGVPRVYRLELKQLAELGLMPEKEARPLLWTLMSAGFASLQEAPPVPRSVDHNPRTTCYLWYVDLPRAYRALEAQLLQTHARLATMLEAEQSKAGEQPTSSPPPPTRRSAMIEARPRGAALLRTSETLMLVRYV</sequence>
<dbReference type="STRING" id="2903.R1DZB8"/>
<dbReference type="GeneID" id="17285738"/>
<dbReference type="Pfam" id="PF22536">
    <property type="entry name" value="WHD_POLR3C"/>
    <property type="match status" value="1"/>
</dbReference>
<protein>
    <recommendedName>
        <fullName evidence="5">DNA-directed RNA polymerase III subunit RPC3</fullName>
        <shortName evidence="5">RNA polymerase III subunit C3</shortName>
    </recommendedName>
</protein>
<dbReference type="EnsemblProtists" id="EOD40467">
    <property type="protein sequence ID" value="EOD40467"/>
    <property type="gene ID" value="EMIHUDRAFT_251128"/>
</dbReference>
<dbReference type="PANTHER" id="PTHR12949">
    <property type="entry name" value="RNA POLYMERASE III DNA DIRECTED -RELATED"/>
    <property type="match status" value="1"/>
</dbReference>
<name>A0A0D3KXI2_EMIH1</name>
<comment type="similarity">
    <text evidence="5">Belongs to the eukaryotic RPC3/POLR3C RNA polymerase subunit family.</text>
</comment>
<dbReference type="KEGG" id="ehx:EMIHUDRAFT_251128"/>
<keyword evidence="10" id="KW-1185">Reference proteome</keyword>
<evidence type="ECO:0000259" key="7">
    <source>
        <dbReference type="Pfam" id="PF08221"/>
    </source>
</evidence>
<dbReference type="HOGENOM" id="CLU_699143_0_0_1"/>
<comment type="subunit">
    <text evidence="5">Component of the RNA polymerase III (Pol III) complex consisting of 17 subunits.</text>
</comment>
<comment type="function">
    <text evidence="5">DNA-dependent RNA polymerase catalyzes the transcription of DNA into RNA using the four ribonucleoside triphosphates as substrates. Specific core component of RNA polymerase III which synthesizes small RNAs, such as 5S rRNA and tRNAs.</text>
</comment>
<accession>A0A0D3KXI2</accession>
<dbReference type="InterPro" id="IPR039748">
    <property type="entry name" value="RPC3"/>
</dbReference>
<dbReference type="Pfam" id="PF08221">
    <property type="entry name" value="HTH_9"/>
    <property type="match status" value="1"/>
</dbReference>
<feature type="region of interest" description="Disordered" evidence="6">
    <location>
        <begin position="356"/>
        <end position="375"/>
    </location>
</feature>
<keyword evidence="4 5" id="KW-0539">Nucleus</keyword>